<sequence length="91" mass="9579">MNITCPYCHSEHVIRVVHQTTSQGSQQHLTASASFATMGAALSKSLPISPLIGGIAGVVVGGLFNSLFDNAPKTQSSNSCFQCQSCGQLFY</sequence>
<keyword evidence="1" id="KW-0472">Membrane</keyword>
<dbReference type="EMBL" id="CP089044">
    <property type="protein sequence ID" value="UYF76500.1"/>
    <property type="molecule type" value="Genomic_DNA"/>
</dbReference>
<evidence type="ECO:0000313" key="3">
    <source>
        <dbReference type="Proteomes" id="UP001164081"/>
    </source>
</evidence>
<keyword evidence="1" id="KW-1133">Transmembrane helix</keyword>
<reference evidence="2" key="1">
    <citation type="journal article" date="2022" name="J Glob Antimicrob Resist">
        <title>Comparative analysis of IMP-4- and OXA-58-containing plasmids of three carbapenemase-producing Acinetobacter ursingii strains in the Netherlands.</title>
        <authorList>
            <person name="Hendrickx A.P.A."/>
            <person name="Schade R.P."/>
            <person name="Landman F."/>
            <person name="Bosch T."/>
            <person name="Schouls L.M."/>
            <person name="van Dijk K."/>
        </authorList>
    </citation>
    <scope>NUCLEOTIDE SEQUENCE</scope>
    <source>
        <strain evidence="2">RIVM_C010761</strain>
    </source>
</reference>
<organism evidence="2 3">
    <name type="scientific">Acinetobacter ursingii</name>
    <dbReference type="NCBI Taxonomy" id="108980"/>
    <lineage>
        <taxon>Bacteria</taxon>
        <taxon>Pseudomonadati</taxon>
        <taxon>Pseudomonadota</taxon>
        <taxon>Gammaproteobacteria</taxon>
        <taxon>Moraxellales</taxon>
        <taxon>Moraxellaceae</taxon>
        <taxon>Acinetobacter</taxon>
    </lineage>
</organism>
<evidence type="ECO:0000313" key="2">
    <source>
        <dbReference type="EMBL" id="UYF76500.1"/>
    </source>
</evidence>
<evidence type="ECO:0000256" key="1">
    <source>
        <dbReference type="SAM" id="Phobius"/>
    </source>
</evidence>
<accession>A0AA46S9J2</accession>
<protein>
    <submittedName>
        <fullName evidence="2">Uncharacterized protein</fullName>
    </submittedName>
</protein>
<keyword evidence="1" id="KW-0812">Transmembrane</keyword>
<feature type="transmembrane region" description="Helical" evidence="1">
    <location>
        <begin position="48"/>
        <end position="68"/>
    </location>
</feature>
<dbReference type="AlphaFoldDB" id="A0AA46S9J2"/>
<dbReference type="RefSeq" id="WP_262442900.1">
    <property type="nucleotide sequence ID" value="NZ_CP089044.1"/>
</dbReference>
<proteinExistence type="predicted"/>
<dbReference type="Proteomes" id="UP001164081">
    <property type="component" value="Chromosome"/>
</dbReference>
<name>A0AA46S9J2_9GAMM</name>
<gene>
    <name evidence="2" type="ORF">LSO58_06390</name>
</gene>